<dbReference type="GO" id="GO:0004813">
    <property type="term" value="F:alanine-tRNA ligase activity"/>
    <property type="evidence" value="ECO:0007669"/>
    <property type="project" value="InterPro"/>
</dbReference>
<dbReference type="SUPFAM" id="SSF56112">
    <property type="entry name" value="Protein kinase-like (PK-like)"/>
    <property type="match status" value="1"/>
</dbReference>
<feature type="domain" description="Protein kinase" evidence="4">
    <location>
        <begin position="109"/>
        <end position="402"/>
    </location>
</feature>
<dbReference type="PANTHER" id="PTHR43462:SF2">
    <property type="entry name" value="THREONYL AND ALANYL TRNA SYNTHETASE SECOND ADDITIONAL DOMAIN-CONTAINING PROTEIN"/>
    <property type="match status" value="1"/>
</dbReference>
<evidence type="ECO:0000313" key="7">
    <source>
        <dbReference type="Proteomes" id="UP000760494"/>
    </source>
</evidence>
<dbReference type="PROSITE" id="PS50011">
    <property type="entry name" value="PROTEIN_KINASE_DOM"/>
    <property type="match status" value="1"/>
</dbReference>
<dbReference type="GO" id="GO:0005737">
    <property type="term" value="C:cytoplasm"/>
    <property type="evidence" value="ECO:0007669"/>
    <property type="project" value="UniProtKB-SubCell"/>
</dbReference>
<evidence type="ECO:0000259" key="5">
    <source>
        <dbReference type="PROSITE" id="PS50860"/>
    </source>
</evidence>
<protein>
    <recommendedName>
        <fullName evidence="8">Protein kinase domain-containing protein</fullName>
    </recommendedName>
</protein>
<dbReference type="SUPFAM" id="SSF50447">
    <property type="entry name" value="Translation proteins"/>
    <property type="match status" value="1"/>
</dbReference>
<dbReference type="Proteomes" id="UP000760494">
    <property type="component" value="Unassembled WGS sequence"/>
</dbReference>
<evidence type="ECO:0000313" key="6">
    <source>
        <dbReference type="EMBL" id="VTT74016.1"/>
    </source>
</evidence>
<dbReference type="EMBL" id="CABFJX010000372">
    <property type="protein sequence ID" value="VTT74016.1"/>
    <property type="molecule type" value="Genomic_DNA"/>
</dbReference>
<evidence type="ECO:0000256" key="1">
    <source>
        <dbReference type="ARBA" id="ARBA00001947"/>
    </source>
</evidence>
<dbReference type="AlphaFoldDB" id="A0A9Q9UCN2"/>
<reference evidence="6" key="1">
    <citation type="submission" date="2019-05" db="EMBL/GenBank/DDBJ databases">
        <authorList>
            <person name="Piombo E."/>
        </authorList>
    </citation>
    <scope>NUCLEOTIDE SEQUENCE</scope>
    <source>
        <strain evidence="6">C2S</strain>
    </source>
</reference>
<organism evidence="6 7">
    <name type="scientific">Fusarium fujikuroi</name>
    <name type="common">Bakanae and foot rot disease fungus</name>
    <name type="synonym">Gibberella fujikuroi</name>
    <dbReference type="NCBI Taxonomy" id="5127"/>
    <lineage>
        <taxon>Eukaryota</taxon>
        <taxon>Fungi</taxon>
        <taxon>Dikarya</taxon>
        <taxon>Ascomycota</taxon>
        <taxon>Pezizomycotina</taxon>
        <taxon>Sordariomycetes</taxon>
        <taxon>Hypocreomycetidae</taxon>
        <taxon>Hypocreales</taxon>
        <taxon>Nectriaceae</taxon>
        <taxon>Fusarium</taxon>
        <taxon>Fusarium fujikuroi species complex</taxon>
    </lineage>
</organism>
<evidence type="ECO:0008006" key="8">
    <source>
        <dbReference type="Google" id="ProtNLM"/>
    </source>
</evidence>
<gene>
    <name evidence="6" type="ORF">C2S_9378</name>
</gene>
<dbReference type="Gene3D" id="1.10.510.10">
    <property type="entry name" value="Transferase(Phosphotransferase) domain 1"/>
    <property type="match status" value="1"/>
</dbReference>
<dbReference type="Pfam" id="PF07973">
    <property type="entry name" value="tRNA_SAD"/>
    <property type="match status" value="1"/>
</dbReference>
<dbReference type="FunFam" id="3.30.980.10:FF:000008">
    <property type="entry name" value="Similar to alanyl-tRNA synthetase"/>
    <property type="match status" value="1"/>
</dbReference>
<dbReference type="FunFam" id="2.40.30.130:FF:000018">
    <property type="entry name" value="Alanyl-tRNA synthetase, putative"/>
    <property type="match status" value="1"/>
</dbReference>
<dbReference type="PANTHER" id="PTHR43462">
    <property type="entry name" value="ALANYL-TRNA EDITING PROTEIN"/>
    <property type="match status" value="1"/>
</dbReference>
<dbReference type="Gene3D" id="2.40.30.130">
    <property type="match status" value="1"/>
</dbReference>
<dbReference type="InterPro" id="IPR012947">
    <property type="entry name" value="tRNA_SAD"/>
</dbReference>
<dbReference type="Gene3D" id="3.30.980.10">
    <property type="entry name" value="Threonyl-trna Synthetase, Chain A, domain 2"/>
    <property type="match status" value="1"/>
</dbReference>
<accession>A0A9Q9UCN2</accession>
<dbReference type="SMART" id="SM00220">
    <property type="entry name" value="S_TKc"/>
    <property type="match status" value="1"/>
</dbReference>
<comment type="cofactor">
    <cofactor evidence="1">
        <name>Zn(2+)</name>
        <dbReference type="ChEBI" id="CHEBI:29105"/>
    </cofactor>
</comment>
<comment type="subcellular location">
    <subcellularLocation>
        <location evidence="2">Cytoplasm</location>
    </subcellularLocation>
</comment>
<dbReference type="GO" id="GO:0003676">
    <property type="term" value="F:nucleic acid binding"/>
    <property type="evidence" value="ECO:0007669"/>
    <property type="project" value="InterPro"/>
</dbReference>
<comment type="similarity">
    <text evidence="3">Belongs to the class-II aminoacyl-tRNA synthetase family. Alax-L subfamily.</text>
</comment>
<evidence type="ECO:0000256" key="2">
    <source>
        <dbReference type="ARBA" id="ARBA00004496"/>
    </source>
</evidence>
<dbReference type="GO" id="GO:0006419">
    <property type="term" value="P:alanyl-tRNA aminoacylation"/>
    <property type="evidence" value="ECO:0007669"/>
    <property type="project" value="InterPro"/>
</dbReference>
<sequence>MLKPEERFFAPSGNIYPGGPSTWHIMDWDQRRLISVTMDEELQSEDPAIEHLQKNVDDLAPDVFEIRVSPQGDLVSTSTDQKDDNTLCPYHPPLEATERPDGIQTISRSDLEELDRLGPLVDLVRCLRSSDPDKKLVFKYYFLDQRLSYVWHEMNLWMRLPKHPHIVAFDKIVVDEIEGRCVGFTTEYIPGGTLENKSRTFKLKWLTQLIAVIDELNLNLGIAHQDIAPRNLLVDEAADSIIIFDFNFSVRIGEPGYSEARNDIKGVLFTIYEIITRDETLRAVRHEEQIVQEIEKKEWIQHPDVQLDHPVWEFREVLREWSEKRCRGKQLATYKDAPNFINWPDTPQPPLSEMVVYYDGKPTTELILLWSTEKKKMLEQGKTVLNWQRPPQCKLKHGDRILRNAKLHSLQTLITAIRPFGSLEAENRELFKQGTDEDYAVVTEETIFHPQGGGQPSDVGKMADESGASFTVASARMDAVRDGQVLHFGRFDSDKKFTEGHKVTQDIDVEKRLLYSRYHTAGHVLGSAVNHLLKDTVEGFEELKASHFPDSASCEFQGLIDGKHKEPIQKKVDEFVAAKMPVEIDWWDAEEFRKNGLEHLTPDASFLGPGETKFRVVRIVGAEVYPCGGTHVDTTDLCGETTVKKIARSKGKSKVSYLVK</sequence>
<name>A0A9Q9UCN2_FUSFU</name>
<evidence type="ECO:0000259" key="4">
    <source>
        <dbReference type="PROSITE" id="PS50011"/>
    </source>
</evidence>
<dbReference type="GO" id="GO:0005524">
    <property type="term" value="F:ATP binding"/>
    <property type="evidence" value="ECO:0007669"/>
    <property type="project" value="InterPro"/>
</dbReference>
<dbReference type="GO" id="GO:0004672">
    <property type="term" value="F:protein kinase activity"/>
    <property type="evidence" value="ECO:0007669"/>
    <property type="project" value="InterPro"/>
</dbReference>
<comment type="caution">
    <text evidence="6">The sequence shown here is derived from an EMBL/GenBank/DDBJ whole genome shotgun (WGS) entry which is preliminary data.</text>
</comment>
<feature type="domain" description="Alanyl-transfer RNA synthetases family profile" evidence="5">
    <location>
        <begin position="422"/>
        <end position="643"/>
    </location>
</feature>
<dbReference type="InterPro" id="IPR011009">
    <property type="entry name" value="Kinase-like_dom_sf"/>
</dbReference>
<dbReference type="InterPro" id="IPR000719">
    <property type="entry name" value="Prot_kinase_dom"/>
</dbReference>
<dbReference type="SUPFAM" id="SSF55186">
    <property type="entry name" value="ThrRS/AlaRS common domain"/>
    <property type="match status" value="1"/>
</dbReference>
<dbReference type="InterPro" id="IPR018165">
    <property type="entry name" value="Ala-tRNA-synth_IIc_core"/>
</dbReference>
<dbReference type="InterPro" id="IPR018163">
    <property type="entry name" value="Thr/Ala-tRNA-synth_IIc_edit"/>
</dbReference>
<evidence type="ECO:0000256" key="3">
    <source>
        <dbReference type="ARBA" id="ARBA00008429"/>
    </source>
</evidence>
<dbReference type="PROSITE" id="PS50860">
    <property type="entry name" value="AA_TRNA_LIGASE_II_ALA"/>
    <property type="match status" value="1"/>
</dbReference>
<dbReference type="InterPro" id="IPR009000">
    <property type="entry name" value="Transl_B-barrel_sf"/>
</dbReference>
<dbReference type="InterPro" id="IPR051335">
    <property type="entry name" value="Alanyl-tRNA_Editing_Enzymes"/>
</dbReference>
<proteinExistence type="inferred from homology"/>